<dbReference type="Proteomes" id="UP001162501">
    <property type="component" value="Chromosome 7"/>
</dbReference>
<evidence type="ECO:0000313" key="1">
    <source>
        <dbReference type="EMBL" id="CAI9712117.1"/>
    </source>
</evidence>
<organism evidence="1 2">
    <name type="scientific">Rangifer tarandus platyrhynchus</name>
    <name type="common">Svalbard reindeer</name>
    <dbReference type="NCBI Taxonomy" id="3082113"/>
    <lineage>
        <taxon>Eukaryota</taxon>
        <taxon>Metazoa</taxon>
        <taxon>Chordata</taxon>
        <taxon>Craniata</taxon>
        <taxon>Vertebrata</taxon>
        <taxon>Euteleostomi</taxon>
        <taxon>Mammalia</taxon>
        <taxon>Eutheria</taxon>
        <taxon>Laurasiatheria</taxon>
        <taxon>Artiodactyla</taxon>
        <taxon>Ruminantia</taxon>
        <taxon>Pecora</taxon>
        <taxon>Cervidae</taxon>
        <taxon>Odocoileinae</taxon>
        <taxon>Rangifer</taxon>
    </lineage>
</organism>
<name>A0ACB0FH93_RANTA</name>
<protein>
    <submittedName>
        <fullName evidence="1">Uncharacterized protein</fullName>
    </submittedName>
</protein>
<proteinExistence type="predicted"/>
<dbReference type="EMBL" id="OX596091">
    <property type="protein sequence ID" value="CAI9712117.1"/>
    <property type="molecule type" value="Genomic_DNA"/>
</dbReference>
<accession>A0ACB0FH93</accession>
<reference evidence="1" key="1">
    <citation type="submission" date="2023-05" db="EMBL/GenBank/DDBJ databases">
        <authorList>
            <consortium name="ELIXIR-Norway"/>
        </authorList>
    </citation>
    <scope>NUCLEOTIDE SEQUENCE</scope>
</reference>
<sequence length="160" mass="17411">MRKAVPAGMGLTGQLFSWQGSEYLSQVHCRLQTPAFRRMLSCGPQRREKALFEGHKRGPSATQGHGPRQQRPPEHLRSGQGASAWPPERQSRPPASPAAETPEMTACPPPGFTCRHQLPGRPGEAAGYPRQPTGHSVFMSSELEPRLANLLGDLWSPGTA</sequence>
<evidence type="ECO:0000313" key="2">
    <source>
        <dbReference type="Proteomes" id="UP001162501"/>
    </source>
</evidence>
<gene>
    <name evidence="1" type="ORF">MRATA1EN3_LOCUS23330</name>
</gene>